<dbReference type="EC" id="2.3.2.27" evidence="14"/>
<comment type="subcellular location">
    <subcellularLocation>
        <location evidence="2 14">Nucleus</location>
    </subcellularLocation>
</comment>
<dbReference type="GO" id="GO:0008270">
    <property type="term" value="F:zinc ion binding"/>
    <property type="evidence" value="ECO:0007669"/>
    <property type="project" value="UniProtKB-KW"/>
</dbReference>
<dbReference type="AlphaFoldDB" id="A0AAP0G6W1"/>
<dbReference type="PANTHER" id="PTHR23163:SF0">
    <property type="entry name" value="E3 UBIQUITIN-PROTEIN LIGASE BRE1"/>
    <property type="match status" value="1"/>
</dbReference>
<evidence type="ECO:0000313" key="17">
    <source>
        <dbReference type="EMBL" id="KAK8941203.1"/>
    </source>
</evidence>
<evidence type="ECO:0000256" key="9">
    <source>
        <dbReference type="ARBA" id="ARBA00022833"/>
    </source>
</evidence>
<keyword evidence="9 14" id="KW-0862">Zinc</keyword>
<dbReference type="CDD" id="cd16499">
    <property type="entry name" value="RING-HC_Bre1-like"/>
    <property type="match status" value="1"/>
</dbReference>
<evidence type="ECO:0000256" key="12">
    <source>
        <dbReference type="ARBA" id="ARBA00023242"/>
    </source>
</evidence>
<feature type="domain" description="RING-type" evidence="16">
    <location>
        <begin position="711"/>
        <end position="750"/>
    </location>
</feature>
<evidence type="ECO:0000256" key="6">
    <source>
        <dbReference type="ARBA" id="ARBA00022723"/>
    </source>
</evidence>
<dbReference type="InterPro" id="IPR013956">
    <property type="entry name" value="E3_ubiquit_lig_Bre1"/>
</dbReference>
<dbReference type="PANTHER" id="PTHR23163">
    <property type="entry name" value="RING FINGER PROTEIN-RELATED"/>
    <property type="match status" value="1"/>
</dbReference>
<dbReference type="InterPro" id="IPR013083">
    <property type="entry name" value="Znf_RING/FYVE/PHD"/>
</dbReference>
<comment type="similarity">
    <text evidence="4 14">Belongs to the BRE1 family.</text>
</comment>
<evidence type="ECO:0000256" key="10">
    <source>
        <dbReference type="ARBA" id="ARBA00022853"/>
    </source>
</evidence>
<evidence type="ECO:0000256" key="14">
    <source>
        <dbReference type="RuleBase" id="RU365038"/>
    </source>
</evidence>
<comment type="catalytic activity">
    <reaction evidence="1 14">
        <text>S-ubiquitinyl-[E2 ubiquitin-conjugating enzyme]-L-cysteine + [acceptor protein]-L-lysine = [E2 ubiquitin-conjugating enzyme]-L-cysteine + N(6)-ubiquitinyl-[acceptor protein]-L-lysine.</text>
        <dbReference type="EC" id="2.3.2.27"/>
    </reaction>
</comment>
<accession>A0AAP0G6W1</accession>
<evidence type="ECO:0000256" key="7">
    <source>
        <dbReference type="ARBA" id="ARBA00022771"/>
    </source>
</evidence>
<organism evidence="17 18">
    <name type="scientific">Platanthera zijinensis</name>
    <dbReference type="NCBI Taxonomy" id="2320716"/>
    <lineage>
        <taxon>Eukaryota</taxon>
        <taxon>Viridiplantae</taxon>
        <taxon>Streptophyta</taxon>
        <taxon>Embryophyta</taxon>
        <taxon>Tracheophyta</taxon>
        <taxon>Spermatophyta</taxon>
        <taxon>Magnoliopsida</taxon>
        <taxon>Liliopsida</taxon>
        <taxon>Asparagales</taxon>
        <taxon>Orchidaceae</taxon>
        <taxon>Orchidoideae</taxon>
        <taxon>Orchideae</taxon>
        <taxon>Orchidinae</taxon>
        <taxon>Platanthera</taxon>
    </lineage>
</organism>
<reference evidence="17 18" key="1">
    <citation type="journal article" date="2022" name="Nat. Plants">
        <title>Genomes of leafy and leafless Platanthera orchids illuminate the evolution of mycoheterotrophy.</title>
        <authorList>
            <person name="Li M.H."/>
            <person name="Liu K.W."/>
            <person name="Li Z."/>
            <person name="Lu H.C."/>
            <person name="Ye Q.L."/>
            <person name="Zhang D."/>
            <person name="Wang J.Y."/>
            <person name="Li Y.F."/>
            <person name="Zhong Z.M."/>
            <person name="Liu X."/>
            <person name="Yu X."/>
            <person name="Liu D.K."/>
            <person name="Tu X.D."/>
            <person name="Liu B."/>
            <person name="Hao Y."/>
            <person name="Liao X.Y."/>
            <person name="Jiang Y.T."/>
            <person name="Sun W.H."/>
            <person name="Chen J."/>
            <person name="Chen Y.Q."/>
            <person name="Ai Y."/>
            <person name="Zhai J.W."/>
            <person name="Wu S.S."/>
            <person name="Zhou Z."/>
            <person name="Hsiao Y.Y."/>
            <person name="Wu W.L."/>
            <person name="Chen Y.Y."/>
            <person name="Lin Y.F."/>
            <person name="Hsu J.L."/>
            <person name="Li C.Y."/>
            <person name="Wang Z.W."/>
            <person name="Zhao X."/>
            <person name="Zhong W.Y."/>
            <person name="Ma X.K."/>
            <person name="Ma L."/>
            <person name="Huang J."/>
            <person name="Chen G.Z."/>
            <person name="Huang M.Z."/>
            <person name="Huang L."/>
            <person name="Peng D.H."/>
            <person name="Luo Y.B."/>
            <person name="Zou S.Q."/>
            <person name="Chen S.P."/>
            <person name="Lan S."/>
            <person name="Tsai W.C."/>
            <person name="Van de Peer Y."/>
            <person name="Liu Z.J."/>
        </authorList>
    </citation>
    <scope>NUCLEOTIDE SEQUENCE [LARGE SCALE GENOMIC DNA]</scope>
    <source>
        <strain evidence="17">Lor287</strain>
    </source>
</reference>
<dbReference type="GO" id="GO:0061630">
    <property type="term" value="F:ubiquitin protein ligase activity"/>
    <property type="evidence" value="ECO:0007669"/>
    <property type="project" value="UniProtKB-EC"/>
</dbReference>
<evidence type="ECO:0000313" key="18">
    <source>
        <dbReference type="Proteomes" id="UP001418222"/>
    </source>
</evidence>
<evidence type="ECO:0000256" key="4">
    <source>
        <dbReference type="ARBA" id="ARBA00005555"/>
    </source>
</evidence>
<dbReference type="Pfam" id="PF00097">
    <property type="entry name" value="zf-C3HC4"/>
    <property type="match status" value="1"/>
</dbReference>
<evidence type="ECO:0000256" key="8">
    <source>
        <dbReference type="ARBA" id="ARBA00022786"/>
    </source>
</evidence>
<dbReference type="SUPFAM" id="SSF57850">
    <property type="entry name" value="RING/U-box"/>
    <property type="match status" value="1"/>
</dbReference>
<keyword evidence="7 13" id="KW-0863">Zinc-finger</keyword>
<protein>
    <recommendedName>
        <fullName evidence="14">E3 ubiquitin protein ligase</fullName>
        <ecNumber evidence="14">2.3.2.27</ecNumber>
    </recommendedName>
</protein>
<dbReference type="GO" id="GO:0006325">
    <property type="term" value="P:chromatin organization"/>
    <property type="evidence" value="ECO:0007669"/>
    <property type="project" value="UniProtKB-KW"/>
</dbReference>
<comment type="pathway">
    <text evidence="3 14">Protein modification; protein ubiquitination.</text>
</comment>
<dbReference type="InterPro" id="IPR001841">
    <property type="entry name" value="Znf_RING"/>
</dbReference>
<keyword evidence="6 14" id="KW-0479">Metal-binding</keyword>
<dbReference type="InterPro" id="IPR018957">
    <property type="entry name" value="Znf_C3HC4_RING-type"/>
</dbReference>
<evidence type="ECO:0000256" key="1">
    <source>
        <dbReference type="ARBA" id="ARBA00000900"/>
    </source>
</evidence>
<evidence type="ECO:0000256" key="2">
    <source>
        <dbReference type="ARBA" id="ARBA00004123"/>
    </source>
</evidence>
<dbReference type="SMART" id="SM00184">
    <property type="entry name" value="RING"/>
    <property type="match status" value="1"/>
</dbReference>
<evidence type="ECO:0000256" key="13">
    <source>
        <dbReference type="PROSITE-ProRule" id="PRU00175"/>
    </source>
</evidence>
<evidence type="ECO:0000259" key="16">
    <source>
        <dbReference type="PROSITE" id="PS50089"/>
    </source>
</evidence>
<gene>
    <name evidence="17" type="primary">BRE1A</name>
    <name evidence="17" type="ORF">KSP39_PZI009733</name>
</gene>
<evidence type="ECO:0000256" key="15">
    <source>
        <dbReference type="SAM" id="MobiDB-lite"/>
    </source>
</evidence>
<dbReference type="Gene3D" id="3.30.40.10">
    <property type="entry name" value="Zinc/RING finger domain, C3HC4 (zinc finger)"/>
    <property type="match status" value="1"/>
</dbReference>
<keyword evidence="11 14" id="KW-0175">Coiled coil</keyword>
<keyword evidence="10 14" id="KW-0156">Chromatin regulator</keyword>
<comment type="caution">
    <text evidence="17">The sequence shown here is derived from an EMBL/GenBank/DDBJ whole genome shotgun (WGS) entry which is preliminary data.</text>
</comment>
<keyword evidence="5 14" id="KW-0808">Transferase</keyword>
<dbReference type="GO" id="GO:0016567">
    <property type="term" value="P:protein ubiquitination"/>
    <property type="evidence" value="ECO:0007669"/>
    <property type="project" value="UniProtKB-UniRule"/>
</dbReference>
<evidence type="ECO:0000256" key="5">
    <source>
        <dbReference type="ARBA" id="ARBA00022679"/>
    </source>
</evidence>
<dbReference type="GO" id="GO:0005634">
    <property type="term" value="C:nucleus"/>
    <property type="evidence" value="ECO:0007669"/>
    <property type="project" value="UniProtKB-SubCell"/>
</dbReference>
<dbReference type="PROSITE" id="PS50089">
    <property type="entry name" value="ZF_RING_2"/>
    <property type="match status" value="1"/>
</dbReference>
<dbReference type="PROSITE" id="PS00518">
    <property type="entry name" value="ZF_RING_1"/>
    <property type="match status" value="1"/>
</dbReference>
<name>A0AAP0G6W1_9ASPA</name>
<proteinExistence type="inferred from homology"/>
<evidence type="ECO:0000256" key="3">
    <source>
        <dbReference type="ARBA" id="ARBA00004906"/>
    </source>
</evidence>
<sequence length="763" mass="87092">MGSAGEPERKRRHFSSISSTDGAAAKNHLLSPYPDDKKVDVAVLQFQNQKLFQQLEAQKIECVVLDEKYNKLKEQHQVFEDATIIVNKCWDQLTNDLELRSISTSESSIAQHYLQNTSMVEDGASFPVEDDFLGRLLETVSTECCSYNGVDDSEEDCTRIPNGTTKVILQNIINSINSIWHVSDGVTSELQATLLEDDPDFQLQNSVDELKIKIRRLITTLNDLHVKHRLISSRILNYRDMDAKFKAEQRRLTGVLASTVIELEDGNSKLAILKAQGDGSKGAPIIFPILGNKSIGRDVARDTPQEIHEMESSHKELQNTLVDVKTISYSRAFMVLKGTLDKARAGLDNFRISLEKLQVEKENFIWFEKEVTVKGGLADVYKKISDLSKSHIAEFEQELHKFIQERYLLETKLEEASKGPGRKEIIAEFQELVSSIPKEIGLVENELSKLKETASEIHCLRAQMQSLSGILARSRDVLESRDMEYKAWAHVHCLKSSLDEYCLEARVKTAIEAHATSQRRLATTEADVADLRQNLELSVRAVSISSETLKSKHEESEGYLSEIESIGQAYRNMQAQNQHLLQQVTERDACNIKVILQLKIREDQVTKLIEGGWQIFVALGNAQRRLADVQIKSQELRHCMNETQIQLMKSRFEATELLIELERERFNKKRIDEGIETMTIKATTQQLQTDRSVLMEKLRQQMREYKGILKCRICHDRQKEVVIAKCYHLFCTQCVERTIESRQRKCPTCSVSFGQNDVKPIYI</sequence>
<keyword evidence="8 14" id="KW-0833">Ubl conjugation pathway</keyword>
<keyword evidence="18" id="KW-1185">Reference proteome</keyword>
<keyword evidence="12 14" id="KW-0539">Nucleus</keyword>
<dbReference type="InterPro" id="IPR017907">
    <property type="entry name" value="Znf_RING_CS"/>
</dbReference>
<dbReference type="EMBL" id="JBBWWQ010000008">
    <property type="protein sequence ID" value="KAK8941203.1"/>
    <property type="molecule type" value="Genomic_DNA"/>
</dbReference>
<feature type="region of interest" description="Disordered" evidence="15">
    <location>
        <begin position="1"/>
        <end position="30"/>
    </location>
</feature>
<dbReference type="GO" id="GO:0033503">
    <property type="term" value="C:HULC complex"/>
    <property type="evidence" value="ECO:0007669"/>
    <property type="project" value="TreeGrafter"/>
</dbReference>
<dbReference type="Proteomes" id="UP001418222">
    <property type="component" value="Unassembled WGS sequence"/>
</dbReference>
<evidence type="ECO:0000256" key="11">
    <source>
        <dbReference type="ARBA" id="ARBA00023054"/>
    </source>
</evidence>